<feature type="transmembrane region" description="Helical" evidence="1">
    <location>
        <begin position="130"/>
        <end position="150"/>
    </location>
</feature>
<dbReference type="EMBL" id="JAEQNE010000006">
    <property type="protein sequence ID" value="MBL0393642.1"/>
    <property type="molecule type" value="Genomic_DNA"/>
</dbReference>
<feature type="transmembrane region" description="Helical" evidence="1">
    <location>
        <begin position="103"/>
        <end position="124"/>
    </location>
</feature>
<dbReference type="Pfam" id="PF13787">
    <property type="entry name" value="HXXEE"/>
    <property type="match status" value="1"/>
</dbReference>
<proteinExistence type="predicted"/>
<feature type="transmembrane region" description="Helical" evidence="1">
    <location>
        <begin position="162"/>
        <end position="181"/>
    </location>
</feature>
<keyword evidence="1" id="KW-0472">Membrane</keyword>
<feature type="transmembrane region" description="Helical" evidence="1">
    <location>
        <begin position="74"/>
        <end position="96"/>
    </location>
</feature>
<gene>
    <name evidence="2" type="ORF">JJ685_21070</name>
</gene>
<feature type="transmembrane region" description="Helical" evidence="1">
    <location>
        <begin position="193"/>
        <end position="214"/>
    </location>
</feature>
<evidence type="ECO:0000313" key="2">
    <source>
        <dbReference type="EMBL" id="MBL0393642.1"/>
    </source>
</evidence>
<sequence>MMVAILLLTDTFRGDTTVSRWRDPMWLAWLAVPFYWIHQFEEYSLPVIGFDYSIQEMICQKIGFPPYPDCPIPLAFYPVVNIALMWFGAPLAAYLFRRNVLIGLSFWGLLFANGLVHSAGGVAAGAYNTGLWSAALLFVPFSLWVIYVCAIRGPYSGKVVGVAYAAGALTHVLLFVGYGLFKAGVIGTAGLLVYAAVIGFTPIILAAIASRFFTPELLRPVRRRSSAAAA</sequence>
<dbReference type="Proteomes" id="UP000599109">
    <property type="component" value="Unassembled WGS sequence"/>
</dbReference>
<comment type="caution">
    <text evidence="2">The sequence shown here is derived from an EMBL/GenBank/DDBJ whole genome shotgun (WGS) entry which is preliminary data.</text>
</comment>
<evidence type="ECO:0000256" key="1">
    <source>
        <dbReference type="SAM" id="Phobius"/>
    </source>
</evidence>
<name>A0A936Z3G0_9BURK</name>
<evidence type="ECO:0000313" key="3">
    <source>
        <dbReference type="Proteomes" id="UP000599109"/>
    </source>
</evidence>
<protein>
    <submittedName>
        <fullName evidence="2">HXXEE domain-containing protein</fullName>
    </submittedName>
</protein>
<organism evidence="2 3">
    <name type="scientific">Ramlibacter monticola</name>
    <dbReference type="NCBI Taxonomy" id="1926872"/>
    <lineage>
        <taxon>Bacteria</taxon>
        <taxon>Pseudomonadati</taxon>
        <taxon>Pseudomonadota</taxon>
        <taxon>Betaproteobacteria</taxon>
        <taxon>Burkholderiales</taxon>
        <taxon>Comamonadaceae</taxon>
        <taxon>Ramlibacter</taxon>
    </lineage>
</organism>
<accession>A0A936Z3G0</accession>
<keyword evidence="1" id="KW-0812">Transmembrane</keyword>
<keyword evidence="1" id="KW-1133">Transmembrane helix</keyword>
<dbReference type="AlphaFoldDB" id="A0A936Z3G0"/>
<dbReference type="InterPro" id="IPR025671">
    <property type="entry name" value="HXXEE"/>
</dbReference>
<reference evidence="2 3" key="1">
    <citation type="journal article" date="2017" name="Int. J. Syst. Evol. Microbiol.">
        <title>Ramlibacter monticola sp. nov., isolated from forest soil.</title>
        <authorList>
            <person name="Chaudhary D.K."/>
            <person name="Kim J."/>
        </authorList>
    </citation>
    <scope>NUCLEOTIDE SEQUENCE [LARGE SCALE GENOMIC DNA]</scope>
    <source>
        <strain evidence="2 3">KACC 19175</strain>
    </source>
</reference>
<keyword evidence="3" id="KW-1185">Reference proteome</keyword>